<sequence>MPKYLGCEVDIVTTSCIVQELEKLGKNLFGALNICKQFDVVPCRHKPAKAASDCQLNLARRAERPEEKKFIMATQQQSVLEKLREMKHVPALFIRFNAILFDKLGLKEDNSEHKNEDELKRLQEMKKSILGIEERGPRKRKGPKGPNPLSVKKKKVAPSPAPKKPEGGDAAKPEKKKRRRKNKAAASKAPGAPTEAIESKE</sequence>
<reference evidence="4 5" key="2">
    <citation type="journal article" date="2019" name="G3 (Bethesda)">
        <title>Hybrid Assembly of the Genome of the Entomopathogenic Nematode Steinernema carpocapsae Identifies the X-Chromosome.</title>
        <authorList>
            <person name="Serra L."/>
            <person name="Macchietto M."/>
            <person name="Macias-Munoz A."/>
            <person name="McGill C.J."/>
            <person name="Rodriguez I.M."/>
            <person name="Rodriguez B."/>
            <person name="Murad R."/>
            <person name="Mortazavi A."/>
        </authorList>
    </citation>
    <scope>NUCLEOTIDE SEQUENCE [LARGE SCALE GENOMIC DNA]</scope>
    <source>
        <strain evidence="4 5">ALL</strain>
    </source>
</reference>
<dbReference type="AlphaFoldDB" id="A0A4U5NK09"/>
<keyword evidence="5" id="KW-1185">Reference proteome</keyword>
<dbReference type="PANTHER" id="PTHR12416">
    <property type="entry name" value="RRNA-PROCESSING PROTEIN UTP23 HOMOLOG"/>
    <property type="match status" value="1"/>
</dbReference>
<organism evidence="4 5">
    <name type="scientific">Steinernema carpocapsae</name>
    <name type="common">Entomopathogenic nematode</name>
    <dbReference type="NCBI Taxonomy" id="34508"/>
    <lineage>
        <taxon>Eukaryota</taxon>
        <taxon>Metazoa</taxon>
        <taxon>Ecdysozoa</taxon>
        <taxon>Nematoda</taxon>
        <taxon>Chromadorea</taxon>
        <taxon>Rhabditida</taxon>
        <taxon>Tylenchina</taxon>
        <taxon>Panagrolaimomorpha</taxon>
        <taxon>Strongyloidoidea</taxon>
        <taxon>Steinernematidae</taxon>
        <taxon>Steinernema</taxon>
    </lineage>
</organism>
<feature type="region of interest" description="Disordered" evidence="2">
    <location>
        <begin position="129"/>
        <end position="201"/>
    </location>
</feature>
<evidence type="ECO:0000259" key="3">
    <source>
        <dbReference type="Pfam" id="PF24779"/>
    </source>
</evidence>
<accession>A0A4U5NK09</accession>
<evidence type="ECO:0000256" key="2">
    <source>
        <dbReference type="SAM" id="MobiDB-lite"/>
    </source>
</evidence>
<evidence type="ECO:0000256" key="1">
    <source>
        <dbReference type="ARBA" id="ARBA00023242"/>
    </source>
</evidence>
<dbReference type="Pfam" id="PF24779">
    <property type="entry name" value="UTP23_sensor"/>
    <property type="match status" value="1"/>
</dbReference>
<dbReference type="OrthoDB" id="25675at2759"/>
<reference evidence="4 5" key="1">
    <citation type="journal article" date="2015" name="Genome Biol.">
        <title>Comparative genomics of Steinernema reveals deeply conserved gene regulatory networks.</title>
        <authorList>
            <person name="Dillman A.R."/>
            <person name="Macchietto M."/>
            <person name="Porter C.F."/>
            <person name="Rogers A."/>
            <person name="Williams B."/>
            <person name="Antoshechkin I."/>
            <person name="Lee M.M."/>
            <person name="Goodwin Z."/>
            <person name="Lu X."/>
            <person name="Lewis E.E."/>
            <person name="Goodrich-Blair H."/>
            <person name="Stock S.P."/>
            <person name="Adams B.J."/>
            <person name="Sternberg P.W."/>
            <person name="Mortazavi A."/>
        </authorList>
    </citation>
    <scope>NUCLEOTIDE SEQUENCE [LARGE SCALE GENOMIC DNA]</scope>
    <source>
        <strain evidence="4 5">ALL</strain>
    </source>
</reference>
<dbReference type="EMBL" id="AZBU02000004">
    <property type="protein sequence ID" value="TKR83156.1"/>
    <property type="molecule type" value="Genomic_DNA"/>
</dbReference>
<dbReference type="Proteomes" id="UP000298663">
    <property type="component" value="Unassembled WGS sequence"/>
</dbReference>
<name>A0A4U5NK09_STECR</name>
<dbReference type="InterPro" id="IPR057776">
    <property type="entry name" value="UTP23_sensor"/>
</dbReference>
<dbReference type="GO" id="GO:0032040">
    <property type="term" value="C:small-subunit processome"/>
    <property type="evidence" value="ECO:0007669"/>
    <property type="project" value="InterPro"/>
</dbReference>
<keyword evidence="1" id="KW-0539">Nucleus</keyword>
<gene>
    <name evidence="4" type="ORF">L596_016790</name>
</gene>
<comment type="caution">
    <text evidence="4">The sequence shown here is derived from an EMBL/GenBank/DDBJ whole genome shotgun (WGS) entry which is preliminary data.</text>
</comment>
<feature type="compositionally biased region" description="Basic and acidic residues" evidence="2">
    <location>
        <begin position="163"/>
        <end position="173"/>
    </location>
</feature>
<dbReference type="InterPro" id="IPR006984">
    <property type="entry name" value="Fcf1/UTP23"/>
</dbReference>
<dbReference type="Pfam" id="PF04900">
    <property type="entry name" value="Fcf1"/>
    <property type="match status" value="1"/>
</dbReference>
<feature type="compositionally biased region" description="Basic residues" evidence="2">
    <location>
        <begin position="174"/>
        <end position="183"/>
    </location>
</feature>
<dbReference type="Gene3D" id="3.40.50.1010">
    <property type="entry name" value="5'-nuclease"/>
    <property type="match status" value="1"/>
</dbReference>
<evidence type="ECO:0000313" key="4">
    <source>
        <dbReference type="EMBL" id="TKR83156.1"/>
    </source>
</evidence>
<evidence type="ECO:0000313" key="5">
    <source>
        <dbReference type="Proteomes" id="UP000298663"/>
    </source>
</evidence>
<dbReference type="STRING" id="34508.A0A4U5NK09"/>
<protein>
    <recommendedName>
        <fullName evidence="3">UTP23 sensor motif region domain-containing protein</fullName>
    </recommendedName>
</protein>
<proteinExistence type="predicted"/>
<feature type="domain" description="UTP23 sensor motif region" evidence="3">
    <location>
        <begin position="137"/>
        <end position="155"/>
    </location>
</feature>